<dbReference type="Gene3D" id="3.40.109.10">
    <property type="entry name" value="NADH Oxidase"/>
    <property type="match status" value="1"/>
</dbReference>
<dbReference type="InterPro" id="IPR020051">
    <property type="entry name" value="SagB-type_dehydrogenase"/>
</dbReference>
<dbReference type="CDD" id="cd02142">
    <property type="entry name" value="McbC_SagB-like_oxidoreductase"/>
    <property type="match status" value="1"/>
</dbReference>
<dbReference type="Pfam" id="PF00550">
    <property type="entry name" value="PP-binding"/>
    <property type="match status" value="1"/>
</dbReference>
<dbReference type="FunFam" id="3.30.559.30:FF:000006">
    <property type="entry name" value="Yersiniabactin polyketide/non-ribosomal peptide synthetase"/>
    <property type="match status" value="1"/>
</dbReference>
<evidence type="ECO:0000256" key="3">
    <source>
        <dbReference type="ARBA" id="ARBA00022553"/>
    </source>
</evidence>
<dbReference type="InterPro" id="IPR020806">
    <property type="entry name" value="PKS_PP-bd"/>
</dbReference>
<evidence type="ECO:0000313" key="7">
    <source>
        <dbReference type="EMBL" id="ATG32076.1"/>
    </source>
</evidence>
<dbReference type="InterPro" id="IPR044894">
    <property type="entry name" value="TubC_N_sf"/>
</dbReference>
<dbReference type="SUPFAM" id="SSF55469">
    <property type="entry name" value="FMN-dependent nitroreductase-like"/>
    <property type="match status" value="1"/>
</dbReference>
<dbReference type="InterPro" id="IPR020459">
    <property type="entry name" value="AMP-binding"/>
</dbReference>
<dbReference type="Gene3D" id="1.10.10.1830">
    <property type="entry name" value="Non-ribosomal peptide synthase, adenylation domain"/>
    <property type="match status" value="1"/>
</dbReference>
<dbReference type="InterPro" id="IPR057737">
    <property type="entry name" value="Condensation_MtbB-like"/>
</dbReference>
<dbReference type="GO" id="GO:0044550">
    <property type="term" value="P:secondary metabolite biosynthetic process"/>
    <property type="evidence" value="ECO:0007669"/>
    <property type="project" value="TreeGrafter"/>
</dbReference>
<dbReference type="InterPro" id="IPR029479">
    <property type="entry name" value="Nitroreductase"/>
</dbReference>
<dbReference type="EMBL" id="MF817819">
    <property type="protein sequence ID" value="ATG32076.1"/>
    <property type="molecule type" value="Genomic_DNA"/>
</dbReference>
<dbReference type="SUPFAM" id="SSF56801">
    <property type="entry name" value="Acetyl-CoA synthetase-like"/>
    <property type="match status" value="1"/>
</dbReference>
<dbReference type="SUPFAM" id="SSF47336">
    <property type="entry name" value="ACP-like"/>
    <property type="match status" value="1"/>
</dbReference>
<proteinExistence type="predicted"/>
<dbReference type="Pfam" id="PF00668">
    <property type="entry name" value="Condensation"/>
    <property type="match status" value="1"/>
</dbReference>
<dbReference type="InterPro" id="IPR036736">
    <property type="entry name" value="ACP-like_sf"/>
</dbReference>
<evidence type="ECO:0000256" key="4">
    <source>
        <dbReference type="ARBA" id="ARBA00022598"/>
    </source>
</evidence>
<keyword evidence="3" id="KW-0597">Phosphoprotein</keyword>
<dbReference type="GO" id="GO:0031177">
    <property type="term" value="F:phosphopantetheine binding"/>
    <property type="evidence" value="ECO:0007669"/>
    <property type="project" value="InterPro"/>
</dbReference>
<dbReference type="Gene3D" id="3.30.559.30">
    <property type="entry name" value="Nonribosomal peptide synthetase, condensation domain"/>
    <property type="match status" value="1"/>
</dbReference>
<dbReference type="NCBIfam" id="TIGR03605">
    <property type="entry name" value="antibiot_sagB"/>
    <property type="match status" value="1"/>
</dbReference>
<dbReference type="NCBIfam" id="TIGR01733">
    <property type="entry name" value="AA-adenyl-dom"/>
    <property type="match status" value="1"/>
</dbReference>
<dbReference type="FunFam" id="3.40.50.12780:FF:000012">
    <property type="entry name" value="Non-ribosomal peptide synthetase"/>
    <property type="match status" value="1"/>
</dbReference>
<dbReference type="InterPro" id="IPR000415">
    <property type="entry name" value="Nitroreductase-like"/>
</dbReference>
<dbReference type="InterPro" id="IPR001242">
    <property type="entry name" value="Condensation_dom"/>
</dbReference>
<accession>A0A291FH21</accession>
<sequence length="1396" mass="152460">MNVTQLLNELAQQNIRIAADGDDLTVRAPRGALTPWLREQLQQHKPAILALLRRDVRADAQPAVPRVTPDLAARHEPFPLTDIQQAYWVGRMSEFDQGDVSIHFYVEVDGKSLDLPRLEAAWNRMVRRHDMLHSVVAADGRQRILEQVPDYHFIITDLREAADVDAALAAVRDELSHQVLPNDRWPAFEIRASLLPGGVTRQHLSVDLVNMDGGSLMLLLDEWTRAYFDPNTALEPLELSYRDYVLAELELQKSPAYQQSLAYWKQRVPQLPPAPELVTAGGPRGRTRFVHKTAKVERAAWERLKAAATARDLTVSSVLAAAYAEVLAAWGKGPDFTLNVTLFNRLPVHPQVDAILGDFTSMILLGVEGSAHADFEARARAIQQQLWHDLEHHEVSGIEVLRELARVRQQYAGAIMPIVFTNMLNLGAKGFAPLYTALERLGSVEFILTQTPQVWLDYQVHEDAEGLRLTWDAVEGLFPPGMVDDMLSAHCRLLRRLADDEQAWRGPLLLTPPDQLAGHDAANRTEAAIPDVLLHRLFEAQVPRRPDHPAVIAGGRTLTYAELHRRACQVGNRLRALGAVPDALVAIVMEKGWEQVVAALGIHMAGAAYVPIDPAVPPARLHWLLAHAEVELVLTQSHLDAKLSWPANVQRLRVDGDDFAREDDAPLTPAQRPGDLAYVLYTSGSTGQPKGVMIEQRSVVNRMLDVNQRAGVGPDDRCLALTALHHDLSVWDIFGVLAAGATIVVPDAAAVRDPAHWTALMRRERVSLWNSVPAFLEMLVEHLEHSPGDVPEALRWVILAGDWIPVGLPDRLRAHLPRVDMVASGGPTETTIWDIWYPIGAVDPAWRSIPYGKPLTNSRYHVLDAARSPCPTWVPGELWIGGAGLARGYWRDEARTAAAFVTHPVTGERLYRSGDLGRWLPDGNIEFLGRADNQVKVGGVRIELEEIEAELGRHPQVRACAVIARGEPGGARHLVAFVVPDEVEAQPEADTAPRPHGADPSLDDPAAKLEFKLRHHELRSDLAGRPAVALPAPGDDPLSALVAARRSHRAFRSDPVPLTALAGLLAGLRAHRDGDLTRRGYPSAGSLYPVQVYMFVKPGRIDGLDGGAYHYDPVEHRLVRLGDDLPDAGVHAPVNRPAFTAAAFSLLLVGQRRAIEPLYGAQAHDFCLLEAGYASQLLMLAAAQHGLGLCPIGGLDDAALRGPLGLDDGHVVLHSHVGGLPDVKAATPSPAGPLGPTGLRAWLRTRLPEALVPATYVLVDALPRTANGKLDRKALAARSVADANAPAPAASGLEERVAAIVADVLKVDRLERDQNFFELGATSVHLVRIAGRLRTELGCQVTVTTLFRAATVRVLAGQLDLDAAEEAATQIQQQAQTRVEARLAARGRRGRGGSDA</sequence>
<feature type="region of interest" description="Disordered" evidence="5">
    <location>
        <begin position="985"/>
        <end position="1004"/>
    </location>
</feature>
<dbReference type="FunFam" id="3.30.559.10:FF:000023">
    <property type="entry name" value="Non-ribosomal peptide synthetase"/>
    <property type="match status" value="1"/>
</dbReference>
<dbReference type="PRINTS" id="PR00154">
    <property type="entry name" value="AMPBINDING"/>
</dbReference>
<dbReference type="PANTHER" id="PTHR45527">
    <property type="entry name" value="NONRIBOSOMAL PEPTIDE SYNTHETASE"/>
    <property type="match status" value="1"/>
</dbReference>
<dbReference type="GO" id="GO:0043041">
    <property type="term" value="P:amino acid activation for nonribosomal peptide biosynthetic process"/>
    <property type="evidence" value="ECO:0007669"/>
    <property type="project" value="TreeGrafter"/>
</dbReference>
<evidence type="ECO:0000256" key="5">
    <source>
        <dbReference type="SAM" id="MobiDB-lite"/>
    </source>
</evidence>
<dbReference type="CDD" id="cd19535">
    <property type="entry name" value="Cyc_NRPS"/>
    <property type="match status" value="1"/>
</dbReference>
<dbReference type="InterPro" id="IPR023213">
    <property type="entry name" value="CAT-like_dom_sf"/>
</dbReference>
<organism evidence="7">
    <name type="scientific">Nannocystis pusilla</name>
    <dbReference type="NCBI Taxonomy" id="889268"/>
    <lineage>
        <taxon>Bacteria</taxon>
        <taxon>Pseudomonadati</taxon>
        <taxon>Myxococcota</taxon>
        <taxon>Polyangia</taxon>
        <taxon>Nannocystales</taxon>
        <taxon>Nannocystaceae</taxon>
        <taxon>Nannocystis</taxon>
    </lineage>
</organism>
<dbReference type="GO" id="GO:0005737">
    <property type="term" value="C:cytoplasm"/>
    <property type="evidence" value="ECO:0007669"/>
    <property type="project" value="TreeGrafter"/>
</dbReference>
<dbReference type="GO" id="GO:0016491">
    <property type="term" value="F:oxidoreductase activity"/>
    <property type="evidence" value="ECO:0007669"/>
    <property type="project" value="InterPro"/>
</dbReference>
<protein>
    <submittedName>
        <fullName evidence="7">Nonribosomal peptide synthetase</fullName>
    </submittedName>
</protein>
<keyword evidence="2" id="KW-0596">Phosphopantetheine</keyword>
<dbReference type="Gene3D" id="3.30.559.10">
    <property type="entry name" value="Chloramphenicol acetyltransferase-like domain"/>
    <property type="match status" value="1"/>
</dbReference>
<name>A0A291FH21_9BACT</name>
<dbReference type="PROSITE" id="PS50075">
    <property type="entry name" value="CARRIER"/>
    <property type="match status" value="1"/>
</dbReference>
<dbReference type="Pfam" id="PF00501">
    <property type="entry name" value="AMP-binding"/>
    <property type="match status" value="1"/>
</dbReference>
<dbReference type="Gene3D" id="1.10.1200.10">
    <property type="entry name" value="ACP-like"/>
    <property type="match status" value="1"/>
</dbReference>
<dbReference type="Gene3D" id="2.30.38.10">
    <property type="entry name" value="Luciferase, Domain 3"/>
    <property type="match status" value="1"/>
</dbReference>
<dbReference type="Pfam" id="PF18563">
    <property type="entry name" value="TubC_N"/>
    <property type="match status" value="1"/>
</dbReference>
<reference evidence="7" key="1">
    <citation type="journal article" date="2017" name="Chemistry">
        <title>Biosynthesis and Total Synthesis of Pyrronazol B: a Secondary Metabolite from Nannocystis pusilla.</title>
        <authorList>
            <person name="Kalesse M."/>
            <person name="Muller R."/>
            <person name="Witte S.N.R."/>
            <person name="Hug J.J."/>
            <person name="Geraldy M."/>
        </authorList>
    </citation>
    <scope>NUCLEOTIDE SEQUENCE</scope>
    <source>
        <strain evidence="7">Ari7</strain>
    </source>
</reference>
<dbReference type="SMART" id="SM00823">
    <property type="entry name" value="PKS_PP"/>
    <property type="match status" value="1"/>
</dbReference>
<dbReference type="FunFam" id="2.30.38.10:FF:000001">
    <property type="entry name" value="Non-ribosomal peptide synthetase PvdI"/>
    <property type="match status" value="1"/>
</dbReference>
<dbReference type="FunFam" id="3.40.50.980:FF:000001">
    <property type="entry name" value="Non-ribosomal peptide synthetase"/>
    <property type="match status" value="1"/>
</dbReference>
<dbReference type="SMR" id="A0A291FH21"/>
<evidence type="ECO:0000256" key="2">
    <source>
        <dbReference type="ARBA" id="ARBA00022450"/>
    </source>
</evidence>
<dbReference type="GO" id="GO:0016874">
    <property type="term" value="F:ligase activity"/>
    <property type="evidence" value="ECO:0007669"/>
    <property type="project" value="UniProtKB-KW"/>
</dbReference>
<dbReference type="InterPro" id="IPR020845">
    <property type="entry name" value="AMP-binding_CS"/>
</dbReference>
<dbReference type="PROSITE" id="PS00455">
    <property type="entry name" value="AMP_BINDING"/>
    <property type="match status" value="1"/>
</dbReference>
<evidence type="ECO:0000259" key="6">
    <source>
        <dbReference type="PROSITE" id="PS50075"/>
    </source>
</evidence>
<dbReference type="InterPro" id="IPR045851">
    <property type="entry name" value="AMP-bd_C_sf"/>
</dbReference>
<feature type="domain" description="Carrier" evidence="6">
    <location>
        <begin position="1288"/>
        <end position="1363"/>
    </location>
</feature>
<evidence type="ECO:0000256" key="1">
    <source>
        <dbReference type="ARBA" id="ARBA00001957"/>
    </source>
</evidence>
<dbReference type="SUPFAM" id="SSF52777">
    <property type="entry name" value="CoA-dependent acyltransferases"/>
    <property type="match status" value="2"/>
</dbReference>
<comment type="cofactor">
    <cofactor evidence="1">
        <name>pantetheine 4'-phosphate</name>
        <dbReference type="ChEBI" id="CHEBI:47942"/>
    </cofactor>
</comment>
<dbReference type="PANTHER" id="PTHR45527:SF10">
    <property type="entry name" value="PYOCHELIN SYNTHASE PCHF"/>
    <property type="match status" value="1"/>
</dbReference>
<gene>
    <name evidence="7" type="primary">pynH</name>
</gene>
<dbReference type="Pfam" id="PF00881">
    <property type="entry name" value="Nitroreductase"/>
    <property type="match status" value="1"/>
</dbReference>
<dbReference type="Gene3D" id="3.30.300.30">
    <property type="match status" value="2"/>
</dbReference>
<dbReference type="InterPro" id="IPR009081">
    <property type="entry name" value="PP-bd_ACP"/>
</dbReference>
<dbReference type="InterPro" id="IPR000873">
    <property type="entry name" value="AMP-dep_synth/lig_dom"/>
</dbReference>
<dbReference type="InterPro" id="IPR010071">
    <property type="entry name" value="AA_adenyl_dom"/>
</dbReference>
<dbReference type="InterPro" id="IPR041464">
    <property type="entry name" value="TubC_N"/>
</dbReference>
<dbReference type="Gene3D" id="3.40.50.980">
    <property type="match status" value="2"/>
</dbReference>
<keyword evidence="4" id="KW-0436">Ligase</keyword>